<comment type="caution">
    <text evidence="13">Lacks conserved residue(s) required for the propagation of feature annotation.</text>
</comment>
<keyword evidence="3" id="KW-0645">Protease</keyword>
<proteinExistence type="predicted"/>
<evidence type="ECO:0000256" key="7">
    <source>
        <dbReference type="ARBA" id="ARBA00023049"/>
    </source>
</evidence>
<protein>
    <submittedName>
        <fullName evidence="16">A disintegrin and metalloproteinase with thrombospondin motifs 2-like</fullName>
    </submittedName>
</protein>
<keyword evidence="8 12" id="KW-1015">Disulfide bond</keyword>
<dbReference type="GO" id="GO:0004222">
    <property type="term" value="F:metalloendopeptidase activity"/>
    <property type="evidence" value="ECO:0007669"/>
    <property type="project" value="InterPro"/>
</dbReference>
<dbReference type="InterPro" id="IPR000884">
    <property type="entry name" value="TSP1_rpt"/>
</dbReference>
<comment type="subcellular location">
    <subcellularLocation>
        <location evidence="1">Secreted</location>
    </subcellularLocation>
</comment>
<dbReference type="Pfam" id="PF19236">
    <property type="entry name" value="ADAMTS_CR_3"/>
    <property type="match status" value="1"/>
</dbReference>
<dbReference type="Pfam" id="PF17771">
    <property type="entry name" value="ADAMTS_CR_2"/>
    <property type="match status" value="1"/>
</dbReference>
<dbReference type="Gene3D" id="3.40.390.10">
    <property type="entry name" value="Collagenase (Catalytic Domain)"/>
    <property type="match status" value="1"/>
</dbReference>
<evidence type="ECO:0000259" key="14">
    <source>
        <dbReference type="PROSITE" id="PS50215"/>
    </source>
</evidence>
<dbReference type="PANTHER" id="PTHR13723">
    <property type="entry name" value="ADAMTS A DISINTEGRIN AND METALLOPROTEASE WITH THROMBOSPONDIN MOTIFS PROTEASE"/>
    <property type="match status" value="1"/>
</dbReference>
<evidence type="ECO:0000256" key="9">
    <source>
        <dbReference type="ARBA" id="ARBA00023180"/>
    </source>
</evidence>
<feature type="disulfide bond" evidence="12">
    <location>
        <begin position="582"/>
        <end position="611"/>
    </location>
</feature>
<dbReference type="PROSITE" id="PS50215">
    <property type="entry name" value="ADAM_MEPRO"/>
    <property type="match status" value="1"/>
</dbReference>
<keyword evidence="4 11" id="KW-0479">Metal-binding</keyword>
<evidence type="ECO:0000256" key="10">
    <source>
        <dbReference type="PIRSR" id="PIRSR613273-1"/>
    </source>
</evidence>
<evidence type="ECO:0000256" key="8">
    <source>
        <dbReference type="ARBA" id="ARBA00023157"/>
    </source>
</evidence>
<dbReference type="PRINTS" id="PR01857">
    <property type="entry name" value="ADAMTSFAMILY"/>
</dbReference>
<feature type="binding site" evidence="11">
    <location>
        <position position="464"/>
    </location>
    <ligand>
        <name>Ca(2+)</name>
        <dbReference type="ChEBI" id="CHEBI:29108"/>
        <label>1</label>
    </ligand>
</feature>
<dbReference type="CDD" id="cd04273">
    <property type="entry name" value="ZnMc_ADAMTS_like"/>
    <property type="match status" value="1"/>
</dbReference>
<feature type="binding site" evidence="11">
    <location>
        <position position="272"/>
    </location>
    <ligand>
        <name>Ca(2+)</name>
        <dbReference type="ChEBI" id="CHEBI:29108"/>
        <label>1</label>
    </ligand>
</feature>
<feature type="binding site" evidence="11">
    <location>
        <position position="272"/>
    </location>
    <ligand>
        <name>Ca(2+)</name>
        <dbReference type="ChEBI" id="CHEBI:29108"/>
        <label>2</label>
    </ligand>
</feature>
<dbReference type="Pfam" id="PF00090">
    <property type="entry name" value="TSP_1"/>
    <property type="match status" value="1"/>
</dbReference>
<evidence type="ECO:0000313" key="15">
    <source>
        <dbReference type="Proteomes" id="UP000695007"/>
    </source>
</evidence>
<sequence length="1063" mass="119767">MIMSFVSSRELSAILQQSIAVILVLILSNASSQQRYPRIVHPRIIPRTELSRDRRSVPLESGRNLQFVALNDWILKTEPNHHLVFSPKFSVEWFGLSASSAFSKSLNLVKSCESREGEIHGWEGNSHVLLTRCDNEFFGMLNMKNRTYLIEPLLAQTGEHLLYEAEFSRSRREVSPLSSSSLLSLSSMIYETSRRFYNLSGDTFELENYDDNPELLSERSDLSRSNELGRSKVAIGIDDSANVGYFFDRNWQRERLPTRKTMNKFSPPKWLEMTVVADYSVIDFHRSRVQQYILALLNIVSAIYKDPTLDSNMQLVVVRMILYADKKDGMVHHGNARRSLENVNKWNRKQLSQSNETYDVAVWLTRLDIGGPSGYAPVSGACDPSRSCALNRDEGLTSAFIIAHEVAHILGLSHDGDKNSGNTCAREAARGSIMAPMVAATFHNFHWSTCSRKEFHRKSKHWTCLLNRPNKFDSPSARDGKRSETFDMDEQCRMEFGEGYSRCRNLESSNLCSHLWCGWANSTQACKTKKGPPLEGTLCAENKSCVNGMCALIDQKRFDPSPLAVRGTIENTWSSWGPWSECSKTCGTAVQYRVRHCIGVCQGESKEFRICKLPTCIDHTDIRARHCSQFFLNQAGLKNNPIDSNGTWLPYEAFDGKSNCQLICYKKETGEIFHTGMDVEDGASCSYDTSDICVDGVCRSMGCDDELNSSSTRDVCGLCKGNNSTCESVSGKFQRKLRRETTRLAVIPRSAYNIKVVVTILLTDSVPHEGNMKILLRDGRRKRHEINEFDVDGRALATIIDGVAFRAERLEEKYVLWSKGPVVSEIIISLVTSRAVVRSGASIAASSQYAISRSVLRTARNRYVWLLSGSPSGPCSATCGGGIRRRTLLCRDEVTRELVSRRKCLLNAKPKPPGHREYERCNTASCEVYTWIPGMWERCSAPSCSATGGTQQRRLYCVRSSFTERQVTRNNELRVYRNTVPPTKCRDRKQPATQRRCTRIAVCPGQWFSTHRPNQALLSSSTTSTLPSSVRRNHKRIRLRISCHGVSSSACSKHVKKTSSTDE</sequence>
<evidence type="ECO:0000256" key="12">
    <source>
        <dbReference type="PIRSR" id="PIRSR613273-3"/>
    </source>
</evidence>
<dbReference type="InterPro" id="IPR045371">
    <property type="entry name" value="ADAMTS_CR_3"/>
</dbReference>
<gene>
    <name evidence="16" type="primary">LOC105367742</name>
</gene>
<dbReference type="InterPro" id="IPR036383">
    <property type="entry name" value="TSP1_rpt_sf"/>
</dbReference>
<dbReference type="KEGG" id="csol:105367742"/>
<evidence type="ECO:0000256" key="2">
    <source>
        <dbReference type="ARBA" id="ARBA00022525"/>
    </source>
</evidence>
<dbReference type="GeneID" id="105367742"/>
<feature type="disulfide bond" evidence="12">
    <location>
        <begin position="597"/>
        <end position="601"/>
    </location>
</feature>
<feature type="active site" evidence="10 13">
    <location>
        <position position="405"/>
    </location>
</feature>
<feature type="disulfide bond" evidence="12">
    <location>
        <begin position="503"/>
        <end position="526"/>
    </location>
</feature>
<reference evidence="16" key="1">
    <citation type="submission" date="2025-08" db="UniProtKB">
        <authorList>
            <consortium name="RefSeq"/>
        </authorList>
    </citation>
    <scope>IDENTIFICATION</scope>
</reference>
<keyword evidence="7" id="KW-0482">Metalloprotease</keyword>
<feature type="binding site" evidence="11 13">
    <location>
        <position position="414"/>
    </location>
    <ligand>
        <name>Zn(2+)</name>
        <dbReference type="ChEBI" id="CHEBI:29105"/>
        <note>catalytic</note>
    </ligand>
</feature>
<dbReference type="InterPro" id="IPR024079">
    <property type="entry name" value="MetalloPept_cat_dom_sf"/>
</dbReference>
<keyword evidence="5" id="KW-0378">Hydrolase</keyword>
<dbReference type="Pfam" id="PF01421">
    <property type="entry name" value="Reprolysin"/>
    <property type="match status" value="1"/>
</dbReference>
<dbReference type="InterPro" id="IPR013273">
    <property type="entry name" value="ADAMTS/ADAMTS-like"/>
</dbReference>
<feature type="disulfide bond" evidence="12">
    <location>
        <begin position="539"/>
        <end position="550"/>
    </location>
</feature>
<dbReference type="Gene3D" id="3.40.1620.60">
    <property type="match status" value="1"/>
</dbReference>
<evidence type="ECO:0000256" key="11">
    <source>
        <dbReference type="PIRSR" id="PIRSR613273-2"/>
    </source>
</evidence>
<dbReference type="SUPFAM" id="SSF55486">
    <property type="entry name" value="Metalloproteases ('zincins'), catalytic domain"/>
    <property type="match status" value="1"/>
</dbReference>
<keyword evidence="15" id="KW-1185">Reference proteome</keyword>
<feature type="binding site" evidence="11 13">
    <location>
        <position position="404"/>
    </location>
    <ligand>
        <name>Zn(2+)</name>
        <dbReference type="ChEBI" id="CHEBI:29105"/>
        <note>catalytic</note>
    </ligand>
</feature>
<dbReference type="RefSeq" id="XP_011504812.1">
    <property type="nucleotide sequence ID" value="XM_011506510.1"/>
</dbReference>
<evidence type="ECO:0000256" key="6">
    <source>
        <dbReference type="ARBA" id="ARBA00022833"/>
    </source>
</evidence>
<feature type="binding site" evidence="11 13">
    <location>
        <position position="408"/>
    </location>
    <ligand>
        <name>Zn(2+)</name>
        <dbReference type="ChEBI" id="CHEBI:29105"/>
        <note>catalytic</note>
    </ligand>
</feature>
<dbReference type="Pfam" id="PF19030">
    <property type="entry name" value="TSP1_ADAMTS"/>
    <property type="match status" value="1"/>
</dbReference>
<dbReference type="Gene3D" id="2.60.120.830">
    <property type="match status" value="1"/>
</dbReference>
<dbReference type="GO" id="GO:0005576">
    <property type="term" value="C:extracellular region"/>
    <property type="evidence" value="ECO:0007669"/>
    <property type="project" value="UniProtKB-SubCell"/>
</dbReference>
<dbReference type="GO" id="GO:0046872">
    <property type="term" value="F:metal ion binding"/>
    <property type="evidence" value="ECO:0007669"/>
    <property type="project" value="UniProtKB-KW"/>
</dbReference>
<dbReference type="PANTHER" id="PTHR13723:SF304">
    <property type="entry name" value="A DISINTEGRIN AND METALLOPROTEINASE WITH THROMBOSPONDIN MOTIFS 2-LIKE PROTEIN"/>
    <property type="match status" value="1"/>
</dbReference>
<keyword evidence="9" id="KW-0325">Glycoprotein</keyword>
<evidence type="ECO:0000256" key="1">
    <source>
        <dbReference type="ARBA" id="ARBA00004613"/>
    </source>
</evidence>
<feature type="disulfide bond" evidence="12">
    <location>
        <begin position="382"/>
        <end position="464"/>
    </location>
</feature>
<feature type="domain" description="Peptidase M12B" evidence="14">
    <location>
        <begin position="269"/>
        <end position="469"/>
    </location>
</feature>
<evidence type="ECO:0000256" key="13">
    <source>
        <dbReference type="PROSITE-ProRule" id="PRU00276"/>
    </source>
</evidence>
<dbReference type="GO" id="GO:0006508">
    <property type="term" value="P:proteolysis"/>
    <property type="evidence" value="ECO:0007669"/>
    <property type="project" value="UniProtKB-KW"/>
</dbReference>
<dbReference type="Gene3D" id="2.20.100.10">
    <property type="entry name" value="Thrombospondin type-1 (TSP1) repeat"/>
    <property type="match status" value="2"/>
</dbReference>
<dbReference type="Proteomes" id="UP000695007">
    <property type="component" value="Unplaced"/>
</dbReference>
<dbReference type="GO" id="GO:0030198">
    <property type="term" value="P:extracellular matrix organization"/>
    <property type="evidence" value="ECO:0007669"/>
    <property type="project" value="InterPro"/>
</dbReference>
<dbReference type="InterPro" id="IPR050439">
    <property type="entry name" value="ADAMTS_ADAMTS-like"/>
</dbReference>
<dbReference type="SMART" id="SM00209">
    <property type="entry name" value="TSP1"/>
    <property type="match status" value="2"/>
</dbReference>
<keyword evidence="6 11" id="KW-0862">Zinc</keyword>
<organism evidence="15 16">
    <name type="scientific">Ceratosolen solmsi marchali</name>
    <dbReference type="NCBI Taxonomy" id="326594"/>
    <lineage>
        <taxon>Eukaryota</taxon>
        <taxon>Metazoa</taxon>
        <taxon>Ecdysozoa</taxon>
        <taxon>Arthropoda</taxon>
        <taxon>Hexapoda</taxon>
        <taxon>Insecta</taxon>
        <taxon>Pterygota</taxon>
        <taxon>Neoptera</taxon>
        <taxon>Endopterygota</taxon>
        <taxon>Hymenoptera</taxon>
        <taxon>Apocrita</taxon>
        <taxon>Proctotrupomorpha</taxon>
        <taxon>Chalcidoidea</taxon>
        <taxon>Agaonidae</taxon>
        <taxon>Agaoninae</taxon>
        <taxon>Ceratosolen</taxon>
    </lineage>
</organism>
<dbReference type="GO" id="GO:0031012">
    <property type="term" value="C:extracellular matrix"/>
    <property type="evidence" value="ECO:0007669"/>
    <property type="project" value="TreeGrafter"/>
</dbReference>
<dbReference type="InterPro" id="IPR001590">
    <property type="entry name" value="Peptidase_M12B"/>
</dbReference>
<feature type="binding site" evidence="11">
    <location>
        <position position="359"/>
    </location>
    <ligand>
        <name>Ca(2+)</name>
        <dbReference type="ChEBI" id="CHEBI:29108"/>
        <label>1</label>
    </ligand>
</feature>
<keyword evidence="11" id="KW-0106">Calcium</keyword>
<evidence type="ECO:0000256" key="4">
    <source>
        <dbReference type="ARBA" id="ARBA00022723"/>
    </source>
</evidence>
<evidence type="ECO:0000313" key="16">
    <source>
        <dbReference type="RefSeq" id="XP_011504812.1"/>
    </source>
</evidence>
<accession>A0AAJ6YUR4</accession>
<dbReference type="SUPFAM" id="SSF82895">
    <property type="entry name" value="TSP-1 type 1 repeat"/>
    <property type="match status" value="2"/>
</dbReference>
<keyword evidence="2" id="KW-0964">Secreted</keyword>
<dbReference type="InterPro" id="IPR041645">
    <property type="entry name" value="ADAMTS_CR_2"/>
</dbReference>
<dbReference type="AlphaFoldDB" id="A0AAJ6YUR4"/>
<feature type="disulfide bond" evidence="12">
    <location>
        <begin position="512"/>
        <end position="545"/>
    </location>
</feature>
<feature type="disulfide bond" evidence="12">
    <location>
        <begin position="492"/>
        <end position="517"/>
    </location>
</feature>
<comment type="cofactor">
    <cofactor evidence="11">
        <name>Zn(2+)</name>
        <dbReference type="ChEBI" id="CHEBI:29105"/>
    </cofactor>
    <text evidence="11">Binds 1 zinc ion per subunit.</text>
</comment>
<dbReference type="PROSITE" id="PS50092">
    <property type="entry name" value="TSP1"/>
    <property type="match status" value="2"/>
</dbReference>
<feature type="disulfide bond" evidence="12">
    <location>
        <begin position="586"/>
        <end position="616"/>
    </location>
</feature>
<evidence type="ECO:0000256" key="3">
    <source>
        <dbReference type="ARBA" id="ARBA00022670"/>
    </source>
</evidence>
<evidence type="ECO:0000256" key="5">
    <source>
        <dbReference type="ARBA" id="ARBA00022801"/>
    </source>
</evidence>
<name>A0AAJ6YUR4_9HYME</name>